<sequence>MASFVLKIKYEETLRRLTVPQGNAAYPPSPAMSFRELEESIRKMFKLPSSSEIILRYTDTDNDVITFSGDEDLHDACVVQGLNPLRLHVTLVAAGTPPTPAGWTPPGPSEFLNAALAKARGQGLFVPPGGGGFGSWGRRRFWSFPEEPLVPSSSSEASSSTDEGSTSKGNAVNSTAFAAAAAGPPPPAHPVAVAAATYAEGANGVRHFGIQCDACNMFPILGHRFKSKKKIDFDLCQACFQQKRIECDDDDEYTRIDRPIFPPQHFPSSSNRSEAPCPPMVGPSRCPALMGPSGFPAMGRPSGYPETSPSGCPPMGPSGFPATGPSGYPETSPSGFPAMDRPSGCPAMGPSGFPAMDRPSGFPATGPSGCPSMGPSGFPAMDRPSGYPAMSPSGCPPTGPSGCPAMGPSGFPAMGRSSGYPATSPSGCPPLGPSRFPAMGPSGCPAMSPSGFPAVGPSGCAGMNPSFFFVRGGESEHDGGGCDSSSSFAGKPVCCRSGELACECGGGSKLDARFVQDVTIFDGTELAPGASFTKIWRLRNSGSLPWPKECRLVYVGGDEELGGSVDDETSLLLELPEQGLAPQEEVNVSVDLVAPMQPGRYVSYWRLVAPSPPPSEGQRFGHRLWVLIHVPPKDEESPQVAESLVEAQEILHAQDSKQQSAVEEETTSQELFSSVRAETTVGVDPVDKAQQQQQQQQQIEGEKKIVDPEVFKEETAAAAPTTGTVMEGQAAAAAVGNDADDHHRLAKGKEEAAGVVEASELGSFSIIEIPQETEMLATLEGMGFKDKNWNLELLKMNKNDMQTTLDALVTAAEWDPKLEELEEMGFSDKQLNRKLMLKNKGSL</sequence>
<dbReference type="Pfam" id="PF16158">
    <property type="entry name" value="N_BRCA1_IG"/>
    <property type="match status" value="1"/>
</dbReference>
<protein>
    <recommendedName>
        <fullName evidence="13">ZZ-type domain-containing protein</fullName>
    </recommendedName>
</protein>
<evidence type="ECO:0000256" key="6">
    <source>
        <dbReference type="PROSITE-ProRule" id="PRU00228"/>
    </source>
</evidence>
<comment type="subcellular location">
    <subcellularLocation>
        <location evidence="1">Cytoplasmic vesicle</location>
        <location evidence="1">Autophagosome</location>
    </subcellularLocation>
</comment>
<dbReference type="PROSITE" id="PS51745">
    <property type="entry name" value="PB1"/>
    <property type="match status" value="1"/>
</dbReference>
<feature type="domain" description="PB1" evidence="10">
    <location>
        <begin position="3"/>
        <end position="92"/>
    </location>
</feature>
<feature type="region of interest" description="Disordered" evidence="7">
    <location>
        <begin position="298"/>
        <end position="332"/>
    </location>
</feature>
<keyword evidence="5" id="KW-0968">Cytoplasmic vesicle</keyword>
<accession>A0ABP0U0I7</accession>
<dbReference type="PROSITE" id="PS50030">
    <property type="entry name" value="UBA"/>
    <property type="match status" value="1"/>
</dbReference>
<dbReference type="EMBL" id="OZ019909">
    <property type="protein sequence ID" value="CAK9209265.1"/>
    <property type="molecule type" value="Genomic_DNA"/>
</dbReference>
<dbReference type="Gene3D" id="3.10.20.90">
    <property type="entry name" value="Phosphatidylinositol 3-kinase Catalytic Subunit, Chain A, domain 1"/>
    <property type="match status" value="1"/>
</dbReference>
<feature type="domain" description="ZZ-type" evidence="9">
    <location>
        <begin position="207"/>
        <end position="261"/>
    </location>
</feature>
<feature type="non-terminal residue" evidence="11">
    <location>
        <position position="843"/>
    </location>
</feature>
<dbReference type="Pfam" id="PF00564">
    <property type="entry name" value="PB1"/>
    <property type="match status" value="1"/>
</dbReference>
<dbReference type="InterPro" id="IPR015940">
    <property type="entry name" value="UBA"/>
</dbReference>
<evidence type="ECO:0000259" key="8">
    <source>
        <dbReference type="PROSITE" id="PS50030"/>
    </source>
</evidence>
<evidence type="ECO:0000313" key="11">
    <source>
        <dbReference type="EMBL" id="CAK9209265.1"/>
    </source>
</evidence>
<proteinExistence type="predicted"/>
<gene>
    <name evidence="11" type="ORF">CSSPTR1EN2_LOCUS9597</name>
</gene>
<evidence type="ECO:0000313" key="12">
    <source>
        <dbReference type="Proteomes" id="UP001497512"/>
    </source>
</evidence>
<dbReference type="SMART" id="SM00666">
    <property type="entry name" value="PB1"/>
    <property type="match status" value="1"/>
</dbReference>
<name>A0ABP0U0I7_9BRYO</name>
<dbReference type="Pfam" id="PF00569">
    <property type="entry name" value="ZZ"/>
    <property type="match status" value="1"/>
</dbReference>
<keyword evidence="4" id="KW-0862">Zinc</keyword>
<dbReference type="SUPFAM" id="SSF54277">
    <property type="entry name" value="CAD &amp; PB1 domains"/>
    <property type="match status" value="1"/>
</dbReference>
<dbReference type="InterPro" id="IPR000270">
    <property type="entry name" value="PB1_dom"/>
</dbReference>
<evidence type="ECO:0000256" key="1">
    <source>
        <dbReference type="ARBA" id="ARBA00004419"/>
    </source>
</evidence>
<dbReference type="InterPro" id="IPR009060">
    <property type="entry name" value="UBA-like_sf"/>
</dbReference>
<dbReference type="CDD" id="cd14947">
    <property type="entry name" value="NBR1_like"/>
    <property type="match status" value="1"/>
</dbReference>
<keyword evidence="12" id="KW-1185">Reference proteome</keyword>
<dbReference type="InterPro" id="IPR053793">
    <property type="entry name" value="PB1-like"/>
</dbReference>
<dbReference type="PANTHER" id="PTHR20930">
    <property type="entry name" value="OVARIAN CARCINOMA ANTIGEN CA125-RELATED"/>
    <property type="match status" value="1"/>
</dbReference>
<dbReference type="InterPro" id="IPR043145">
    <property type="entry name" value="Znf_ZZ_sf"/>
</dbReference>
<feature type="compositionally biased region" description="Low complexity" evidence="7">
    <location>
        <begin position="366"/>
        <end position="379"/>
    </location>
</feature>
<evidence type="ECO:0008006" key="13">
    <source>
        <dbReference type="Google" id="ProtNLM"/>
    </source>
</evidence>
<dbReference type="Pfam" id="PF24932">
    <property type="entry name" value="UBA_NBR1_C"/>
    <property type="match status" value="1"/>
</dbReference>
<dbReference type="PROSITE" id="PS50135">
    <property type="entry name" value="ZF_ZZ_2"/>
    <property type="match status" value="1"/>
</dbReference>
<feature type="domain" description="UBA" evidence="8">
    <location>
        <begin position="768"/>
        <end position="811"/>
    </location>
</feature>
<dbReference type="InterPro" id="IPR032350">
    <property type="entry name" value="Nbr1_FW"/>
</dbReference>
<evidence type="ECO:0000256" key="3">
    <source>
        <dbReference type="ARBA" id="ARBA00022771"/>
    </source>
</evidence>
<dbReference type="InterPro" id="IPR000433">
    <property type="entry name" value="Znf_ZZ"/>
</dbReference>
<dbReference type="SMART" id="SM00291">
    <property type="entry name" value="ZnF_ZZ"/>
    <property type="match status" value="1"/>
</dbReference>
<dbReference type="InterPro" id="IPR013783">
    <property type="entry name" value="Ig-like_fold"/>
</dbReference>
<evidence type="ECO:0000259" key="9">
    <source>
        <dbReference type="PROSITE" id="PS50135"/>
    </source>
</evidence>
<dbReference type="Gene3D" id="3.30.60.90">
    <property type="match status" value="1"/>
</dbReference>
<feature type="region of interest" description="Disordered" evidence="7">
    <location>
        <begin position="355"/>
        <end position="434"/>
    </location>
</feature>
<organism evidence="11 12">
    <name type="scientific">Sphagnum troendelagicum</name>
    <dbReference type="NCBI Taxonomy" id="128251"/>
    <lineage>
        <taxon>Eukaryota</taxon>
        <taxon>Viridiplantae</taxon>
        <taxon>Streptophyta</taxon>
        <taxon>Embryophyta</taxon>
        <taxon>Bryophyta</taxon>
        <taxon>Sphagnophytina</taxon>
        <taxon>Sphagnopsida</taxon>
        <taxon>Sphagnales</taxon>
        <taxon>Sphagnaceae</taxon>
        <taxon>Sphagnum</taxon>
    </lineage>
</organism>
<evidence type="ECO:0000256" key="4">
    <source>
        <dbReference type="ARBA" id="ARBA00022833"/>
    </source>
</evidence>
<dbReference type="SUPFAM" id="SSF46934">
    <property type="entry name" value="UBA-like"/>
    <property type="match status" value="1"/>
</dbReference>
<reference evidence="11" key="1">
    <citation type="submission" date="2024-02" db="EMBL/GenBank/DDBJ databases">
        <authorList>
            <consortium name="ELIXIR-Norway"/>
            <consortium name="Elixir Norway"/>
        </authorList>
    </citation>
    <scope>NUCLEOTIDE SEQUENCE</scope>
</reference>
<dbReference type="InterPro" id="IPR056893">
    <property type="entry name" value="UBA_Nbr1_C"/>
</dbReference>
<feature type="non-terminal residue" evidence="11">
    <location>
        <position position="1"/>
    </location>
</feature>
<dbReference type="SUPFAM" id="SSF57850">
    <property type="entry name" value="RING/U-box"/>
    <property type="match status" value="1"/>
</dbReference>
<dbReference type="Gene3D" id="2.60.40.10">
    <property type="entry name" value="Immunoglobulins"/>
    <property type="match status" value="1"/>
</dbReference>
<dbReference type="Gene3D" id="1.10.8.10">
    <property type="entry name" value="DNA helicase RuvA subunit, C-terminal domain"/>
    <property type="match status" value="2"/>
</dbReference>
<dbReference type="PANTHER" id="PTHR20930:SF0">
    <property type="entry name" value="PROTEIN ILRUN"/>
    <property type="match status" value="1"/>
</dbReference>
<evidence type="ECO:0000256" key="2">
    <source>
        <dbReference type="ARBA" id="ARBA00022723"/>
    </source>
</evidence>
<feature type="region of interest" description="Disordered" evidence="7">
    <location>
        <begin position="655"/>
        <end position="674"/>
    </location>
</feature>
<evidence type="ECO:0000256" key="7">
    <source>
        <dbReference type="SAM" id="MobiDB-lite"/>
    </source>
</evidence>
<feature type="region of interest" description="Disordered" evidence="7">
    <location>
        <begin position="147"/>
        <end position="170"/>
    </location>
</feature>
<keyword evidence="2" id="KW-0479">Metal-binding</keyword>
<evidence type="ECO:0000256" key="5">
    <source>
        <dbReference type="ARBA" id="ARBA00023329"/>
    </source>
</evidence>
<evidence type="ECO:0000259" key="10">
    <source>
        <dbReference type="PROSITE" id="PS51745"/>
    </source>
</evidence>
<dbReference type="Proteomes" id="UP001497512">
    <property type="component" value="Chromosome 17"/>
</dbReference>
<keyword evidence="3 6" id="KW-0863">Zinc-finger</keyword>